<dbReference type="PANTHER" id="PTHR22770">
    <property type="entry name" value="UBIQUITIN CONJUGATING ENZYME 7 INTERACTING PROTEIN-RELATED"/>
    <property type="match status" value="1"/>
</dbReference>
<dbReference type="Proteomes" id="UP000054270">
    <property type="component" value="Unassembled WGS sequence"/>
</dbReference>
<sequence>IECQCCFGEYSFDTMVQCPEAHLFCAPCVEAYAGTQLGLQRSALLCMHASGCARPFPAAQLARALPAASLALWERLTQADEIAQAGLTGLAECPFCEWKCVLEEEEEGGASADRFWCGNREKCGVISCRKCKKSDHAPKTCDEAEADKHLDGRHTIEEAMTAALMRNCPKCKKAFIKDEGCNKMTCPTCRTLSCYVCRAVITGYEHFDQVRGLPIHLQHSLSASRPPSLCRPPAGTLRRLA</sequence>
<dbReference type="SMART" id="SM00647">
    <property type="entry name" value="IBR"/>
    <property type="match status" value="2"/>
</dbReference>
<keyword evidence="2" id="KW-0808">Transferase</keyword>
<dbReference type="Pfam" id="PF26200">
    <property type="entry name" value="Rcat_RNF216"/>
    <property type="match status" value="1"/>
</dbReference>
<evidence type="ECO:0000256" key="3">
    <source>
        <dbReference type="ARBA" id="ARBA00022723"/>
    </source>
</evidence>
<accession>A0A0D2NNW0</accession>
<proteinExistence type="predicted"/>
<dbReference type="PROSITE" id="PS51873">
    <property type="entry name" value="TRIAD"/>
    <property type="match status" value="1"/>
</dbReference>
<dbReference type="GO" id="GO:0016740">
    <property type="term" value="F:transferase activity"/>
    <property type="evidence" value="ECO:0007669"/>
    <property type="project" value="UniProtKB-KW"/>
</dbReference>
<evidence type="ECO:0000259" key="8">
    <source>
        <dbReference type="PROSITE" id="PS51873"/>
    </source>
</evidence>
<dbReference type="InterPro" id="IPR047544">
    <property type="entry name" value="RING-HC_RBR_RNF216"/>
</dbReference>
<dbReference type="OrthoDB" id="10009520at2759"/>
<reference evidence="10" key="1">
    <citation type="submission" date="2014-04" db="EMBL/GenBank/DDBJ databases">
        <title>Evolutionary Origins and Diversification of the Mycorrhizal Mutualists.</title>
        <authorList>
            <consortium name="DOE Joint Genome Institute"/>
            <consortium name="Mycorrhizal Genomics Consortium"/>
            <person name="Kohler A."/>
            <person name="Kuo A."/>
            <person name="Nagy L.G."/>
            <person name="Floudas D."/>
            <person name="Copeland A."/>
            <person name="Barry K.W."/>
            <person name="Cichocki N."/>
            <person name="Veneault-Fourrey C."/>
            <person name="LaButti K."/>
            <person name="Lindquist E.A."/>
            <person name="Lipzen A."/>
            <person name="Lundell T."/>
            <person name="Morin E."/>
            <person name="Murat C."/>
            <person name="Riley R."/>
            <person name="Ohm R."/>
            <person name="Sun H."/>
            <person name="Tunlid A."/>
            <person name="Henrissat B."/>
            <person name="Grigoriev I.V."/>
            <person name="Hibbett D.S."/>
            <person name="Martin F."/>
        </authorList>
    </citation>
    <scope>NUCLEOTIDE SEQUENCE [LARGE SCALE GENOMIC DNA]</scope>
    <source>
        <strain evidence="10">FD-334 SS-4</strain>
    </source>
</reference>
<keyword evidence="4" id="KW-0677">Repeat</keyword>
<protein>
    <recommendedName>
        <fullName evidence="8">RING-type domain-containing protein</fullName>
    </recommendedName>
</protein>
<evidence type="ECO:0000256" key="6">
    <source>
        <dbReference type="ARBA" id="ARBA00022786"/>
    </source>
</evidence>
<dbReference type="InterPro" id="IPR002867">
    <property type="entry name" value="IBR_dom"/>
</dbReference>
<dbReference type="Gene3D" id="1.20.120.1750">
    <property type="match status" value="1"/>
</dbReference>
<evidence type="ECO:0000256" key="4">
    <source>
        <dbReference type="ARBA" id="ARBA00022737"/>
    </source>
</evidence>
<dbReference type="CDD" id="cd20339">
    <property type="entry name" value="BRcat_RBR_RNF216"/>
    <property type="match status" value="1"/>
</dbReference>
<keyword evidence="5" id="KW-0863">Zinc-finger</keyword>
<dbReference type="InterPro" id="IPR044066">
    <property type="entry name" value="TRIAD_supradom"/>
</dbReference>
<dbReference type="CDD" id="cd16630">
    <property type="entry name" value="RING-HC_RBR_RNF216"/>
    <property type="match status" value="1"/>
</dbReference>
<evidence type="ECO:0000256" key="7">
    <source>
        <dbReference type="ARBA" id="ARBA00022833"/>
    </source>
</evidence>
<name>A0A0D2NNW0_HYPSF</name>
<keyword evidence="6" id="KW-0833">Ubl conjugation pathway</keyword>
<evidence type="ECO:0000313" key="9">
    <source>
        <dbReference type="EMBL" id="KJA18481.1"/>
    </source>
</evidence>
<dbReference type="EMBL" id="KN817588">
    <property type="protein sequence ID" value="KJA18481.1"/>
    <property type="molecule type" value="Genomic_DNA"/>
</dbReference>
<gene>
    <name evidence="9" type="ORF">HYPSUDRAFT_144920</name>
</gene>
<keyword evidence="7" id="KW-0862">Zinc</keyword>
<organism evidence="9 10">
    <name type="scientific">Hypholoma sublateritium (strain FD-334 SS-4)</name>
    <dbReference type="NCBI Taxonomy" id="945553"/>
    <lineage>
        <taxon>Eukaryota</taxon>
        <taxon>Fungi</taxon>
        <taxon>Dikarya</taxon>
        <taxon>Basidiomycota</taxon>
        <taxon>Agaricomycotina</taxon>
        <taxon>Agaricomycetes</taxon>
        <taxon>Agaricomycetidae</taxon>
        <taxon>Agaricales</taxon>
        <taxon>Agaricineae</taxon>
        <taxon>Strophariaceae</taxon>
        <taxon>Hypholoma</taxon>
    </lineage>
</organism>
<dbReference type="InterPro" id="IPR051628">
    <property type="entry name" value="LUBAC_E3_Ligases"/>
</dbReference>
<dbReference type="SUPFAM" id="SSF57850">
    <property type="entry name" value="RING/U-box"/>
    <property type="match status" value="1"/>
</dbReference>
<evidence type="ECO:0000313" key="10">
    <source>
        <dbReference type="Proteomes" id="UP000054270"/>
    </source>
</evidence>
<dbReference type="InterPro" id="IPR047546">
    <property type="entry name" value="Rcat_RBR_RNF216"/>
</dbReference>
<dbReference type="InterPro" id="IPR047545">
    <property type="entry name" value="BRcat_RBR_RNF216"/>
</dbReference>
<dbReference type="CDD" id="cd20353">
    <property type="entry name" value="Rcat_RBR_RNF216"/>
    <property type="match status" value="1"/>
</dbReference>
<dbReference type="PANTHER" id="PTHR22770:SF47">
    <property type="entry name" value="E3 UBIQUITIN-PROTEIN LIGASE RNF216"/>
    <property type="match status" value="1"/>
</dbReference>
<evidence type="ECO:0000256" key="5">
    <source>
        <dbReference type="ARBA" id="ARBA00022771"/>
    </source>
</evidence>
<evidence type="ECO:0000256" key="1">
    <source>
        <dbReference type="ARBA" id="ARBA00004906"/>
    </source>
</evidence>
<keyword evidence="3" id="KW-0479">Metal-binding</keyword>
<comment type="pathway">
    <text evidence="1">Protein modification; protein ubiquitination.</text>
</comment>
<dbReference type="STRING" id="945553.A0A0D2NNW0"/>
<dbReference type="AlphaFoldDB" id="A0A0D2NNW0"/>
<feature type="non-terminal residue" evidence="9">
    <location>
        <position position="1"/>
    </location>
</feature>
<keyword evidence="10" id="KW-1185">Reference proteome</keyword>
<dbReference type="OMA" id="VISCRKC"/>
<dbReference type="GO" id="GO:0008270">
    <property type="term" value="F:zinc ion binding"/>
    <property type="evidence" value="ECO:0007669"/>
    <property type="project" value="UniProtKB-KW"/>
</dbReference>
<feature type="domain" description="RING-type" evidence="8">
    <location>
        <begin position="1"/>
        <end position="220"/>
    </location>
</feature>
<evidence type="ECO:0000256" key="2">
    <source>
        <dbReference type="ARBA" id="ARBA00022679"/>
    </source>
</evidence>